<keyword evidence="1" id="KW-0732">Signal</keyword>
<sequence>MLSSECFFFLFCSSEPICLAVGGLSGHAQMSFSFSITFIYSNRSRRMPELELCQLWFSPFSFPLLFSA</sequence>
<dbReference type="EMBL" id="GGFJ01014694">
    <property type="protein sequence ID" value="MBW63835.1"/>
    <property type="molecule type" value="Transcribed_RNA"/>
</dbReference>
<name>A0A2M4CF08_9DIPT</name>
<feature type="signal peptide" evidence="1">
    <location>
        <begin position="1"/>
        <end position="20"/>
    </location>
</feature>
<organism evidence="2">
    <name type="scientific">Anopheles marajoara</name>
    <dbReference type="NCBI Taxonomy" id="58244"/>
    <lineage>
        <taxon>Eukaryota</taxon>
        <taxon>Metazoa</taxon>
        <taxon>Ecdysozoa</taxon>
        <taxon>Arthropoda</taxon>
        <taxon>Hexapoda</taxon>
        <taxon>Insecta</taxon>
        <taxon>Pterygota</taxon>
        <taxon>Neoptera</taxon>
        <taxon>Endopterygota</taxon>
        <taxon>Diptera</taxon>
        <taxon>Nematocera</taxon>
        <taxon>Culicoidea</taxon>
        <taxon>Culicidae</taxon>
        <taxon>Anophelinae</taxon>
        <taxon>Anopheles</taxon>
    </lineage>
</organism>
<feature type="chain" id="PRO_5014915125" evidence="1">
    <location>
        <begin position="21"/>
        <end position="68"/>
    </location>
</feature>
<protein>
    <submittedName>
        <fullName evidence="2">Putative secreted protein</fullName>
    </submittedName>
</protein>
<reference evidence="2" key="1">
    <citation type="submission" date="2018-01" db="EMBL/GenBank/DDBJ databases">
        <title>An insight into the sialome of Amazonian anophelines.</title>
        <authorList>
            <person name="Ribeiro J.M."/>
            <person name="Scarpassa V."/>
            <person name="Calvo E."/>
        </authorList>
    </citation>
    <scope>NUCLEOTIDE SEQUENCE</scope>
    <source>
        <tissue evidence="2">Salivary glands</tissue>
    </source>
</reference>
<evidence type="ECO:0000256" key="1">
    <source>
        <dbReference type="SAM" id="SignalP"/>
    </source>
</evidence>
<evidence type="ECO:0000313" key="2">
    <source>
        <dbReference type="EMBL" id="MBW63835.1"/>
    </source>
</evidence>
<proteinExistence type="predicted"/>
<accession>A0A2M4CF08</accession>
<dbReference type="AlphaFoldDB" id="A0A2M4CF08"/>